<reference evidence="1 2" key="1">
    <citation type="journal article" date="2019" name="Environ. Microbiol.">
        <title>At the nexus of three kingdoms: the genome of the mycorrhizal fungus Gigaspora margarita provides insights into plant, endobacterial and fungal interactions.</title>
        <authorList>
            <person name="Venice F."/>
            <person name="Ghignone S."/>
            <person name="Salvioli di Fossalunga A."/>
            <person name="Amselem J."/>
            <person name="Novero M."/>
            <person name="Xianan X."/>
            <person name="Sedzielewska Toro K."/>
            <person name="Morin E."/>
            <person name="Lipzen A."/>
            <person name="Grigoriev I.V."/>
            <person name="Henrissat B."/>
            <person name="Martin F.M."/>
            <person name="Bonfante P."/>
        </authorList>
    </citation>
    <scope>NUCLEOTIDE SEQUENCE [LARGE SCALE GENOMIC DNA]</scope>
    <source>
        <strain evidence="1 2">BEG34</strain>
    </source>
</reference>
<name>A0A8H4AZK9_GIGMA</name>
<organism evidence="1 2">
    <name type="scientific">Gigaspora margarita</name>
    <dbReference type="NCBI Taxonomy" id="4874"/>
    <lineage>
        <taxon>Eukaryota</taxon>
        <taxon>Fungi</taxon>
        <taxon>Fungi incertae sedis</taxon>
        <taxon>Mucoromycota</taxon>
        <taxon>Glomeromycotina</taxon>
        <taxon>Glomeromycetes</taxon>
        <taxon>Diversisporales</taxon>
        <taxon>Gigasporaceae</taxon>
        <taxon>Gigaspora</taxon>
    </lineage>
</organism>
<accession>A0A8H4AZK9</accession>
<evidence type="ECO:0000313" key="1">
    <source>
        <dbReference type="EMBL" id="KAF0547914.1"/>
    </source>
</evidence>
<gene>
    <name evidence="1" type="ORF">F8M41_000264</name>
</gene>
<keyword evidence="2" id="KW-1185">Reference proteome</keyword>
<dbReference type="AlphaFoldDB" id="A0A8H4AZK9"/>
<dbReference type="OrthoDB" id="2433449at2759"/>
<dbReference type="EMBL" id="WTPW01000102">
    <property type="protein sequence ID" value="KAF0547914.1"/>
    <property type="molecule type" value="Genomic_DNA"/>
</dbReference>
<sequence length="481" mass="54589">MSRAEVNASCYSNKWKRHTKNYDDIGEIQDINYCLVNDKSPINIYPLFDQYILITYIHASNTSDNTTFMYRGMVIDWNGTIVSNGTGSFTLLQYDVVENLDSTNFQVSVLPTLNYGYAIIYTNTTNRNTADPLSKSEGLYVILLDYNQTTSKPFLSYERSTQNISPKSEPIFNLTLTSFKTLSLGGYALISQQTALNSTVNFTFYLYDEDNKLWEFLKQPIISNLASSYDILPNNTMLVAHNETTTAWNLLAINLPQLGPFNDSDYGNLHVNSTYPSKGSKDQLLNLNMISIIYQEPVSFSDGNLTIYQKINEIIVLRQIINSKTCQFNNKQPLLGIQPNIWTFETADKGIGQNRTDFAKGILRLTNKGTQNFLGLSDEDRDSFFDYLIKELTILIPIEDGRLFSNRNNQLDPADVTKILISISISGTRDSDKMTTSEIKTNLDQLIKNKVYTGISTRLSTNYLDETYGFSLSCNNFIMFL</sequence>
<proteinExistence type="predicted"/>
<protein>
    <submittedName>
        <fullName evidence="1">Uncharacterized protein</fullName>
    </submittedName>
</protein>
<dbReference type="Proteomes" id="UP000439903">
    <property type="component" value="Unassembled WGS sequence"/>
</dbReference>
<evidence type="ECO:0000313" key="2">
    <source>
        <dbReference type="Proteomes" id="UP000439903"/>
    </source>
</evidence>
<comment type="caution">
    <text evidence="1">The sequence shown here is derived from an EMBL/GenBank/DDBJ whole genome shotgun (WGS) entry which is preliminary data.</text>
</comment>